<sequence>MTRSSDNVMGRELGKLLRKLKNYLTTDVKLVAQLYKIEKRWPKLNMVLQFSKGQIWAADPNIYRFYTPYRYLKYMYWRDGR</sequence>
<organism evidence="1 2">
    <name type="scientific">Cinara cedri</name>
    <dbReference type="NCBI Taxonomy" id="506608"/>
    <lineage>
        <taxon>Eukaryota</taxon>
        <taxon>Metazoa</taxon>
        <taxon>Ecdysozoa</taxon>
        <taxon>Arthropoda</taxon>
        <taxon>Hexapoda</taxon>
        <taxon>Insecta</taxon>
        <taxon>Pterygota</taxon>
        <taxon>Neoptera</taxon>
        <taxon>Paraneoptera</taxon>
        <taxon>Hemiptera</taxon>
        <taxon>Sternorrhyncha</taxon>
        <taxon>Aphidomorpha</taxon>
        <taxon>Aphidoidea</taxon>
        <taxon>Aphididae</taxon>
        <taxon>Lachninae</taxon>
        <taxon>Cinara</taxon>
    </lineage>
</organism>
<dbReference type="EMBL" id="CABPRJ010000039">
    <property type="protein sequence ID" value="VVC26609.1"/>
    <property type="molecule type" value="Genomic_DNA"/>
</dbReference>
<proteinExistence type="predicted"/>
<evidence type="ECO:0000313" key="2">
    <source>
        <dbReference type="Proteomes" id="UP000325440"/>
    </source>
</evidence>
<name>A0A5E4M8C5_9HEMI</name>
<dbReference type="AlphaFoldDB" id="A0A5E4M8C5"/>
<protein>
    <submittedName>
        <fullName evidence="1">Uncharacterized protein</fullName>
    </submittedName>
</protein>
<reference evidence="1 2" key="1">
    <citation type="submission" date="2019-08" db="EMBL/GenBank/DDBJ databases">
        <authorList>
            <person name="Alioto T."/>
            <person name="Alioto T."/>
            <person name="Gomez Garrido J."/>
        </authorList>
    </citation>
    <scope>NUCLEOTIDE SEQUENCE [LARGE SCALE GENOMIC DNA]</scope>
</reference>
<keyword evidence="2" id="KW-1185">Reference proteome</keyword>
<dbReference type="Proteomes" id="UP000325440">
    <property type="component" value="Unassembled WGS sequence"/>
</dbReference>
<evidence type="ECO:0000313" key="1">
    <source>
        <dbReference type="EMBL" id="VVC26609.1"/>
    </source>
</evidence>
<accession>A0A5E4M8C5</accession>
<gene>
    <name evidence="1" type="ORF">CINCED_3A022193</name>
</gene>